<feature type="compositionally biased region" description="Polar residues" evidence="1">
    <location>
        <begin position="14"/>
        <end position="26"/>
    </location>
</feature>
<comment type="caution">
    <text evidence="2">The sequence shown here is derived from an EMBL/GenBank/DDBJ whole genome shotgun (WGS) entry which is preliminary data.</text>
</comment>
<dbReference type="Proteomes" id="UP000887013">
    <property type="component" value="Unassembled WGS sequence"/>
</dbReference>
<evidence type="ECO:0000256" key="1">
    <source>
        <dbReference type="SAM" id="MobiDB-lite"/>
    </source>
</evidence>
<evidence type="ECO:0000313" key="2">
    <source>
        <dbReference type="EMBL" id="GFU50695.1"/>
    </source>
</evidence>
<gene>
    <name evidence="2" type="ORF">NPIL_452811</name>
</gene>
<keyword evidence="3" id="KW-1185">Reference proteome</keyword>
<proteinExistence type="predicted"/>
<sequence length="121" mass="12796">MPSFHSPLGFETSPPLSSPTSKQSDCPCYSTTIPHAIAWHNAKRASSSSSSPPDTRQSILNFDLAEVSLRFVVAGWGSGTAPRCCCGVCQFGSVVKECVIARVCLDHSCVTCGWAETVISG</sequence>
<name>A0A8X6UW44_NEPPI</name>
<organism evidence="2 3">
    <name type="scientific">Nephila pilipes</name>
    <name type="common">Giant wood spider</name>
    <name type="synonym">Nephila maculata</name>
    <dbReference type="NCBI Taxonomy" id="299642"/>
    <lineage>
        <taxon>Eukaryota</taxon>
        <taxon>Metazoa</taxon>
        <taxon>Ecdysozoa</taxon>
        <taxon>Arthropoda</taxon>
        <taxon>Chelicerata</taxon>
        <taxon>Arachnida</taxon>
        <taxon>Araneae</taxon>
        <taxon>Araneomorphae</taxon>
        <taxon>Entelegynae</taxon>
        <taxon>Araneoidea</taxon>
        <taxon>Nephilidae</taxon>
        <taxon>Nephila</taxon>
    </lineage>
</organism>
<accession>A0A8X6UW44</accession>
<feature type="region of interest" description="Disordered" evidence="1">
    <location>
        <begin position="1"/>
        <end position="26"/>
    </location>
</feature>
<reference evidence="2" key="1">
    <citation type="submission" date="2020-08" db="EMBL/GenBank/DDBJ databases">
        <title>Multicomponent nature underlies the extraordinary mechanical properties of spider dragline silk.</title>
        <authorList>
            <person name="Kono N."/>
            <person name="Nakamura H."/>
            <person name="Mori M."/>
            <person name="Yoshida Y."/>
            <person name="Ohtoshi R."/>
            <person name="Malay A.D."/>
            <person name="Moran D.A.P."/>
            <person name="Tomita M."/>
            <person name="Numata K."/>
            <person name="Arakawa K."/>
        </authorList>
    </citation>
    <scope>NUCLEOTIDE SEQUENCE</scope>
</reference>
<evidence type="ECO:0000313" key="3">
    <source>
        <dbReference type="Proteomes" id="UP000887013"/>
    </source>
</evidence>
<dbReference type="EMBL" id="BMAW01037996">
    <property type="protein sequence ID" value="GFU50695.1"/>
    <property type="molecule type" value="Genomic_DNA"/>
</dbReference>
<dbReference type="AlphaFoldDB" id="A0A8X6UW44"/>
<protein>
    <submittedName>
        <fullName evidence="2">Uncharacterized protein</fullName>
    </submittedName>
</protein>